<evidence type="ECO:0008006" key="3">
    <source>
        <dbReference type="Google" id="ProtNLM"/>
    </source>
</evidence>
<accession>A0A085WMV6</accession>
<reference evidence="1 2" key="1">
    <citation type="submission" date="2014-04" db="EMBL/GenBank/DDBJ databases">
        <title>Genome assembly of Hyalangium minutum DSM 14724.</title>
        <authorList>
            <person name="Sharma G."/>
            <person name="Subramanian S."/>
        </authorList>
    </citation>
    <scope>NUCLEOTIDE SEQUENCE [LARGE SCALE GENOMIC DNA]</scope>
    <source>
        <strain evidence="1 2">DSM 14724</strain>
    </source>
</reference>
<sequence length="211" mass="23141">MNTPPVSVKPPSSEGGESLYTRYLSLPSPEDNFRGLFFTSLFNLVKREAGESGLKHCQQLLMDKRFQRGFISFATYPATDFLRLAHAATLVLAPLLGNNVEKCSRRLGMATVQDFVHSMAGKTLVSLSGGAPHRLLGNIPAAYRASVNFGERKMTVTGDKSALLTFKRDFLPLPHTEGVILAVMEVSTGKHPQVRSRSIGPLDSEYEVTWG</sequence>
<proteinExistence type="predicted"/>
<gene>
    <name evidence="1" type="ORF">DB31_6921</name>
</gene>
<dbReference type="EMBL" id="JMCB01000005">
    <property type="protein sequence ID" value="KFE69019.1"/>
    <property type="molecule type" value="Genomic_DNA"/>
</dbReference>
<comment type="caution">
    <text evidence="1">The sequence shown here is derived from an EMBL/GenBank/DDBJ whole genome shotgun (WGS) entry which is preliminary data.</text>
</comment>
<name>A0A085WMV6_9BACT</name>
<dbReference type="OrthoDB" id="5523318at2"/>
<organism evidence="1 2">
    <name type="scientific">Hyalangium minutum</name>
    <dbReference type="NCBI Taxonomy" id="394096"/>
    <lineage>
        <taxon>Bacteria</taxon>
        <taxon>Pseudomonadati</taxon>
        <taxon>Myxococcota</taxon>
        <taxon>Myxococcia</taxon>
        <taxon>Myxococcales</taxon>
        <taxon>Cystobacterineae</taxon>
        <taxon>Archangiaceae</taxon>
        <taxon>Hyalangium</taxon>
    </lineage>
</organism>
<dbReference type="STRING" id="394096.DB31_6921"/>
<evidence type="ECO:0000313" key="2">
    <source>
        <dbReference type="Proteomes" id="UP000028725"/>
    </source>
</evidence>
<dbReference type="AlphaFoldDB" id="A0A085WMV6"/>
<evidence type="ECO:0000313" key="1">
    <source>
        <dbReference type="EMBL" id="KFE69019.1"/>
    </source>
</evidence>
<dbReference type="InterPro" id="IPR011751">
    <property type="entry name" value="Mxa_paralog_2265"/>
</dbReference>
<dbReference type="RefSeq" id="WP_044187712.1">
    <property type="nucleotide sequence ID" value="NZ_JMCB01000005.1"/>
</dbReference>
<dbReference type="Proteomes" id="UP000028725">
    <property type="component" value="Unassembled WGS sequence"/>
</dbReference>
<dbReference type="NCBIfam" id="TIGR02265">
    <property type="entry name" value="Mxa_TIGR02265"/>
    <property type="match status" value="1"/>
</dbReference>
<protein>
    <recommendedName>
        <fullName evidence="3">TIGR02265 family protein</fullName>
    </recommendedName>
</protein>
<keyword evidence="2" id="KW-1185">Reference proteome</keyword>
<dbReference type="Pfam" id="PF09536">
    <property type="entry name" value="DUF2378"/>
    <property type="match status" value="1"/>
</dbReference>